<evidence type="ECO:0000256" key="6">
    <source>
        <dbReference type="ARBA" id="ARBA00023601"/>
    </source>
</evidence>
<keyword evidence="3" id="KW-0479">Metal-binding</keyword>
<dbReference type="InterPro" id="IPR023885">
    <property type="entry name" value="4Fe4S-binding_SPASM_dom"/>
</dbReference>
<dbReference type="CDD" id="cd01335">
    <property type="entry name" value="Radical_SAM"/>
    <property type="match status" value="1"/>
</dbReference>
<name>A0A4R9C331_9FIRM</name>
<dbReference type="SFLD" id="SFLDG01072">
    <property type="entry name" value="dehydrogenase_like"/>
    <property type="match status" value="1"/>
</dbReference>
<dbReference type="NCBIfam" id="TIGR04085">
    <property type="entry name" value="rSAM_more_4Fe4S"/>
    <property type="match status" value="1"/>
</dbReference>
<evidence type="ECO:0000259" key="7">
    <source>
        <dbReference type="PROSITE" id="PS51918"/>
    </source>
</evidence>
<keyword evidence="9" id="KW-1185">Reference proteome</keyword>
<keyword evidence="4" id="KW-0408">Iron</keyword>
<dbReference type="PANTHER" id="PTHR43273:SF3">
    <property type="entry name" value="ANAEROBIC SULFATASE-MATURATING ENZYME HOMOLOG ASLB-RELATED"/>
    <property type="match status" value="1"/>
</dbReference>
<comment type="caution">
    <text evidence="8">The sequence shown here is derived from an EMBL/GenBank/DDBJ whole genome shotgun (WGS) entry which is preliminary data.</text>
</comment>
<dbReference type="InterPro" id="IPR058240">
    <property type="entry name" value="rSAM_sf"/>
</dbReference>
<dbReference type="SFLD" id="SFLDF00289">
    <property type="entry name" value="anaerobic_Cys-type_sulfatase-m"/>
    <property type="match status" value="1"/>
</dbReference>
<organism evidence="8 9">
    <name type="scientific">Helcococcus ovis</name>
    <dbReference type="NCBI Taxonomy" id="72026"/>
    <lineage>
        <taxon>Bacteria</taxon>
        <taxon>Bacillati</taxon>
        <taxon>Bacillota</taxon>
        <taxon>Tissierellia</taxon>
        <taxon>Tissierellales</taxon>
        <taxon>Peptoniphilaceae</taxon>
        <taxon>Helcococcus</taxon>
    </lineage>
</organism>
<dbReference type="PANTHER" id="PTHR43273">
    <property type="entry name" value="ANAEROBIC SULFATASE-MATURATING ENZYME HOMOLOG ASLB-RELATED"/>
    <property type="match status" value="1"/>
</dbReference>
<dbReference type="SFLD" id="SFLDG01067">
    <property type="entry name" value="SPASM/twitch_domain_containing"/>
    <property type="match status" value="1"/>
</dbReference>
<evidence type="ECO:0000313" key="8">
    <source>
        <dbReference type="EMBL" id="TFF66654.1"/>
    </source>
</evidence>
<comment type="similarity">
    <text evidence="6">Belongs to the radical SAM superfamily. Anaerobic sulfatase-maturating enzyme family.</text>
</comment>
<gene>
    <name evidence="8" type="ORF">EQF91_03400</name>
</gene>
<dbReference type="SFLD" id="SFLDS00029">
    <property type="entry name" value="Radical_SAM"/>
    <property type="match status" value="1"/>
</dbReference>
<dbReference type="InterPro" id="IPR023867">
    <property type="entry name" value="Sulphatase_maturase_rSAM"/>
</dbReference>
<reference evidence="8 9" key="1">
    <citation type="submission" date="2019-01" db="EMBL/GenBank/DDBJ databases">
        <title>Draft Genome Sequences of Helcococcus ovis Strains Isolated from the Uterus and Vagina of Dairy Cows with Metritis.</title>
        <authorList>
            <person name="Cunha F."/>
            <person name="Jeon S.J."/>
            <person name="Kutzer P."/>
            <person name="Galvao K.N."/>
        </authorList>
    </citation>
    <scope>NUCLEOTIDE SEQUENCE [LARGE SCALE GENOMIC DNA]</scope>
    <source>
        <strain evidence="8 9">KG-37</strain>
    </source>
</reference>
<comment type="cofactor">
    <cofactor evidence="1">
        <name>[4Fe-4S] cluster</name>
        <dbReference type="ChEBI" id="CHEBI:49883"/>
    </cofactor>
</comment>
<feature type="domain" description="Radical SAM core" evidence="7">
    <location>
        <begin position="1"/>
        <end position="230"/>
    </location>
</feature>
<dbReference type="Pfam" id="PF13186">
    <property type="entry name" value="SPASM"/>
    <property type="match status" value="1"/>
</dbReference>
<dbReference type="SFLD" id="SFLDG01386">
    <property type="entry name" value="main_SPASM_domain-containing"/>
    <property type="match status" value="1"/>
</dbReference>
<evidence type="ECO:0000256" key="1">
    <source>
        <dbReference type="ARBA" id="ARBA00001966"/>
    </source>
</evidence>
<evidence type="ECO:0000256" key="2">
    <source>
        <dbReference type="ARBA" id="ARBA00022691"/>
    </source>
</evidence>
<dbReference type="PROSITE" id="PS51918">
    <property type="entry name" value="RADICAL_SAM"/>
    <property type="match status" value="1"/>
</dbReference>
<dbReference type="Pfam" id="PF04055">
    <property type="entry name" value="Radical_SAM"/>
    <property type="match status" value="1"/>
</dbReference>
<dbReference type="InterPro" id="IPR007197">
    <property type="entry name" value="rSAM"/>
</dbReference>
<dbReference type="RefSeq" id="WP_134744322.1">
    <property type="nucleotide sequence ID" value="NZ_CP119761.1"/>
</dbReference>
<dbReference type="SFLD" id="SFLDG01384">
    <property type="entry name" value="thioether_bond_formation_requi"/>
    <property type="match status" value="1"/>
</dbReference>
<dbReference type="InterPro" id="IPR013785">
    <property type="entry name" value="Aldolase_TIM"/>
</dbReference>
<dbReference type="Proteomes" id="UP000297454">
    <property type="component" value="Unassembled WGS sequence"/>
</dbReference>
<dbReference type="Gene3D" id="3.20.20.70">
    <property type="entry name" value="Aldolase class I"/>
    <property type="match status" value="1"/>
</dbReference>
<keyword evidence="5" id="KW-0411">Iron-sulfur</keyword>
<keyword evidence="2" id="KW-0949">S-adenosyl-L-methionine</keyword>
<dbReference type="InterPro" id="IPR034485">
    <property type="entry name" value="Anaerobic_Cys-type_sulfatase-m"/>
</dbReference>
<evidence type="ECO:0000256" key="3">
    <source>
        <dbReference type="ARBA" id="ARBA00022723"/>
    </source>
</evidence>
<dbReference type="SUPFAM" id="SSF102114">
    <property type="entry name" value="Radical SAM enzymes"/>
    <property type="match status" value="1"/>
</dbReference>
<dbReference type="GO" id="GO:0051536">
    <property type="term" value="F:iron-sulfur cluster binding"/>
    <property type="evidence" value="ECO:0007669"/>
    <property type="project" value="UniProtKB-KW"/>
</dbReference>
<sequence>MKKISILVKPASSFCNMRCKYCFYSNVSSLREVRTFGNMTKETTEKMIENIYKDLDDGDELNMAFQGGEPTMAGLPYFEHLIVCINNQIKDVRVNFAIQTNGMLINEKWCEFLKKYNFLVGLSIDAEKKYHDSNRLDICKNGTYNKVINTKKLFDKYEIEYNVLTVLTEQLSHCGKEVFDFLLENKIKYVQFIPCLDKLYINPDEERSEYALTPQGFYRFYSELLPLWLNELKNKNYISIKYFDDIFNLVVKRQVTACGVVGFCRVQFVIEGDGSVYPCDFFALDEYRMGYIQEMGIKEMFYQKSAQIFLNSRKPINLPLKCKNCKYYNICRGGCKRMRDAQYVDNTFDFCGHQSFLDQFIPKINDIIKITREYVS</sequence>
<dbReference type="EMBL" id="SCFR01000008">
    <property type="protein sequence ID" value="TFF66654.1"/>
    <property type="molecule type" value="Genomic_DNA"/>
</dbReference>
<dbReference type="AlphaFoldDB" id="A0A4R9C331"/>
<protein>
    <submittedName>
        <fullName evidence="8">SPASM domain-containing protein</fullName>
    </submittedName>
</protein>
<evidence type="ECO:0000256" key="4">
    <source>
        <dbReference type="ARBA" id="ARBA00023004"/>
    </source>
</evidence>
<evidence type="ECO:0000256" key="5">
    <source>
        <dbReference type="ARBA" id="ARBA00023014"/>
    </source>
</evidence>
<dbReference type="GO" id="GO:0046872">
    <property type="term" value="F:metal ion binding"/>
    <property type="evidence" value="ECO:0007669"/>
    <property type="project" value="UniProtKB-KW"/>
</dbReference>
<dbReference type="GO" id="GO:0016491">
    <property type="term" value="F:oxidoreductase activity"/>
    <property type="evidence" value="ECO:0007669"/>
    <property type="project" value="InterPro"/>
</dbReference>
<accession>A0A4R9C331</accession>
<proteinExistence type="inferred from homology"/>
<evidence type="ECO:0000313" key="9">
    <source>
        <dbReference type="Proteomes" id="UP000297454"/>
    </source>
</evidence>